<dbReference type="InterPro" id="IPR001444">
    <property type="entry name" value="Flag_bb_rod_N"/>
</dbReference>
<dbReference type="InterPro" id="IPR037925">
    <property type="entry name" value="FlgE/F/G-like"/>
</dbReference>
<dbReference type="InterPro" id="IPR012836">
    <property type="entry name" value="FlgF"/>
</dbReference>
<dbReference type="PANTHER" id="PTHR30435">
    <property type="entry name" value="FLAGELLAR PROTEIN"/>
    <property type="match status" value="1"/>
</dbReference>
<evidence type="ECO:0000256" key="4">
    <source>
        <dbReference type="RuleBase" id="RU362116"/>
    </source>
</evidence>
<dbReference type="NCBIfam" id="TIGR03506">
    <property type="entry name" value="FlgEFG_subfam"/>
    <property type="match status" value="1"/>
</dbReference>
<comment type="caution">
    <text evidence="8">The sequence shown here is derived from an EMBL/GenBank/DDBJ whole genome shotgun (WGS) entry which is preliminary data.</text>
</comment>
<evidence type="ECO:0000256" key="1">
    <source>
        <dbReference type="ARBA" id="ARBA00004117"/>
    </source>
</evidence>
<comment type="similarity">
    <text evidence="2 4">Belongs to the flagella basal body rod proteins family.</text>
</comment>
<dbReference type="Pfam" id="PF22692">
    <property type="entry name" value="LlgE_F_G_D1"/>
    <property type="match status" value="1"/>
</dbReference>
<organism evidence="8 9">
    <name type="scientific">Marivibrio halodurans</name>
    <dbReference type="NCBI Taxonomy" id="2039722"/>
    <lineage>
        <taxon>Bacteria</taxon>
        <taxon>Pseudomonadati</taxon>
        <taxon>Pseudomonadota</taxon>
        <taxon>Alphaproteobacteria</taxon>
        <taxon>Rhodospirillales</taxon>
        <taxon>Rhodospirillaceae</taxon>
        <taxon>Marivibrio</taxon>
    </lineage>
</organism>
<evidence type="ECO:0000313" key="8">
    <source>
        <dbReference type="EMBL" id="MBP5856948.1"/>
    </source>
</evidence>
<evidence type="ECO:0000313" key="9">
    <source>
        <dbReference type="Proteomes" id="UP000672602"/>
    </source>
</evidence>
<feature type="domain" description="Flagellar hook protein FlgE/F/G-like D1" evidence="7">
    <location>
        <begin position="81"/>
        <end position="145"/>
    </location>
</feature>
<gene>
    <name evidence="8" type="primary">flgF</name>
    <name evidence="8" type="ORF">KAJ83_08005</name>
</gene>
<keyword evidence="8" id="KW-0966">Cell projection</keyword>
<protein>
    <recommendedName>
        <fullName evidence="4">Flagellar basal-body rod protein FlgF</fullName>
    </recommendedName>
</protein>
<name>A0A8J7S1L9_9PROT</name>
<evidence type="ECO:0000256" key="3">
    <source>
        <dbReference type="ARBA" id="ARBA00023143"/>
    </source>
</evidence>
<reference evidence="8" key="1">
    <citation type="submission" date="2021-04" db="EMBL/GenBank/DDBJ databases">
        <authorList>
            <person name="Zhang D.-C."/>
        </authorList>
    </citation>
    <scope>NUCLEOTIDE SEQUENCE</scope>
    <source>
        <strain evidence="8">CGMCC 1.15697</strain>
    </source>
</reference>
<dbReference type="InterPro" id="IPR019776">
    <property type="entry name" value="Flagellar_basal_body_rod_CS"/>
</dbReference>
<dbReference type="NCBIfam" id="TIGR02490">
    <property type="entry name" value="flgF"/>
    <property type="match status" value="1"/>
</dbReference>
<dbReference type="GO" id="GO:0071978">
    <property type="term" value="P:bacterial-type flagellum-dependent swarming motility"/>
    <property type="evidence" value="ECO:0007669"/>
    <property type="project" value="TreeGrafter"/>
</dbReference>
<evidence type="ECO:0000259" key="6">
    <source>
        <dbReference type="Pfam" id="PF06429"/>
    </source>
</evidence>
<keyword evidence="8" id="KW-0282">Flagellum</keyword>
<keyword evidence="3 4" id="KW-0975">Bacterial flagellum</keyword>
<dbReference type="PANTHER" id="PTHR30435:SF19">
    <property type="entry name" value="FLAGELLAR BASAL-BODY ROD PROTEIN FLGG"/>
    <property type="match status" value="1"/>
</dbReference>
<comment type="subunit">
    <text evidence="4">The basal body constitutes a major portion of the flagellar organelle and consists of five rings (E,L,P,S, and M) mounted on a central rod. The rod consists of about 26 subunits of FlgG in the distal portion, and FlgB, FlgC and FlgF are thought to build up the proximal portion of the rod with about 6 subunits each.</text>
</comment>
<evidence type="ECO:0000256" key="2">
    <source>
        <dbReference type="ARBA" id="ARBA00009677"/>
    </source>
</evidence>
<evidence type="ECO:0000259" key="7">
    <source>
        <dbReference type="Pfam" id="PF22692"/>
    </source>
</evidence>
<dbReference type="EMBL" id="JAGMWN010000003">
    <property type="protein sequence ID" value="MBP5856948.1"/>
    <property type="molecule type" value="Genomic_DNA"/>
</dbReference>
<sequence>MENALYIGLSRQTALRREMDVIANNIANANTPAFKAEKMIFQEFLSKPGDRERISLVQDFGQARDLSEGPAEPTGNPLDVAIHGDGYFTVDTPLGERYTRHGRFQLDATGQLVTSAGHAVQGQAGPINIPTDGGPISIAADGTVSNDNGVLGVLQLVTFDDQQALKRAANGLYSAEDQNPQPVDNPTMSQGMIEGSNVESIVEMTRMMTVSRKYQSLGRFLEKEDERLTQMITTLGKRPS</sequence>
<dbReference type="AlphaFoldDB" id="A0A8J7S1L9"/>
<keyword evidence="8" id="KW-0969">Cilium</keyword>
<dbReference type="InterPro" id="IPR020013">
    <property type="entry name" value="Flagellar_FlgE/F/G"/>
</dbReference>
<feature type="domain" description="Flagellar basal body rod protein N-terminal" evidence="5">
    <location>
        <begin position="5"/>
        <end position="35"/>
    </location>
</feature>
<dbReference type="PROSITE" id="PS00588">
    <property type="entry name" value="FLAGELLA_BB_ROD"/>
    <property type="match status" value="1"/>
</dbReference>
<dbReference type="InterPro" id="IPR010930">
    <property type="entry name" value="Flg_bb/hook_C_dom"/>
</dbReference>
<keyword evidence="9" id="KW-1185">Reference proteome</keyword>
<accession>A0A8J7S1L9</accession>
<dbReference type="Proteomes" id="UP000672602">
    <property type="component" value="Unassembled WGS sequence"/>
</dbReference>
<evidence type="ECO:0000259" key="5">
    <source>
        <dbReference type="Pfam" id="PF00460"/>
    </source>
</evidence>
<dbReference type="InterPro" id="IPR053967">
    <property type="entry name" value="LlgE_F_G-like_D1"/>
</dbReference>
<dbReference type="Pfam" id="PF00460">
    <property type="entry name" value="Flg_bb_rod"/>
    <property type="match status" value="1"/>
</dbReference>
<dbReference type="Pfam" id="PF06429">
    <property type="entry name" value="Flg_bbr_C"/>
    <property type="match status" value="1"/>
</dbReference>
<dbReference type="GO" id="GO:0030694">
    <property type="term" value="C:bacterial-type flagellum basal body, rod"/>
    <property type="evidence" value="ECO:0007669"/>
    <property type="project" value="UniProtKB-UniRule"/>
</dbReference>
<dbReference type="SUPFAM" id="SSF117143">
    <property type="entry name" value="Flagellar hook protein flgE"/>
    <property type="match status" value="1"/>
</dbReference>
<comment type="subcellular location">
    <subcellularLocation>
        <location evidence="1 4">Bacterial flagellum basal body</location>
    </subcellularLocation>
</comment>
<feature type="domain" description="Flagellar basal-body/hook protein C-terminal" evidence="6">
    <location>
        <begin position="190"/>
        <end position="232"/>
    </location>
</feature>
<proteinExistence type="inferred from homology"/>